<evidence type="ECO:0000256" key="2">
    <source>
        <dbReference type="ARBA" id="ARBA00022692"/>
    </source>
</evidence>
<accession>A0ABM0QP03</accession>
<proteinExistence type="predicted"/>
<evidence type="ECO:0000256" key="6">
    <source>
        <dbReference type="SAM" id="Phobius"/>
    </source>
</evidence>
<dbReference type="PROSITE" id="PS50850">
    <property type="entry name" value="MFS"/>
    <property type="match status" value="1"/>
</dbReference>
<comment type="subcellular location">
    <subcellularLocation>
        <location evidence="1">Membrane</location>
        <topology evidence="1">Multi-pass membrane protein</topology>
    </subcellularLocation>
</comment>
<feature type="transmembrane region" description="Helical" evidence="6">
    <location>
        <begin position="297"/>
        <end position="319"/>
    </location>
</feature>
<feature type="transmembrane region" description="Helical" evidence="6">
    <location>
        <begin position="465"/>
        <end position="483"/>
    </location>
</feature>
<protein>
    <submittedName>
        <fullName evidence="9">Sodium-dependent phosphate transport protein 4</fullName>
    </submittedName>
</protein>
<feature type="transmembrane region" description="Helical" evidence="6">
    <location>
        <begin position="557"/>
        <end position="575"/>
    </location>
</feature>
<feature type="transmembrane region" description="Helical" evidence="6">
    <location>
        <begin position="432"/>
        <end position="453"/>
    </location>
</feature>
<keyword evidence="3 6" id="KW-1133">Transmembrane helix</keyword>
<feature type="transmembrane region" description="Helical" evidence="6">
    <location>
        <begin position="389"/>
        <end position="412"/>
    </location>
</feature>
<keyword evidence="2 6" id="KW-0812">Transmembrane</keyword>
<dbReference type="InterPro" id="IPR020846">
    <property type="entry name" value="MFS_dom"/>
</dbReference>
<organism evidence="8 9">
    <name type="scientific">Galeopterus variegatus</name>
    <name type="common">Malayan flying lemur</name>
    <name type="synonym">Cynocephalus variegatus</name>
    <dbReference type="NCBI Taxonomy" id="482537"/>
    <lineage>
        <taxon>Eukaryota</taxon>
        <taxon>Metazoa</taxon>
        <taxon>Chordata</taxon>
        <taxon>Craniata</taxon>
        <taxon>Vertebrata</taxon>
        <taxon>Euteleostomi</taxon>
        <taxon>Mammalia</taxon>
        <taxon>Eutheria</taxon>
        <taxon>Euarchontoglires</taxon>
        <taxon>Dermoptera</taxon>
        <taxon>Cynocephalidae</taxon>
        <taxon>Galeopterus</taxon>
    </lineage>
</organism>
<evidence type="ECO:0000313" key="8">
    <source>
        <dbReference type="Proteomes" id="UP000694923"/>
    </source>
</evidence>
<dbReference type="PANTHER" id="PTHR11662">
    <property type="entry name" value="SOLUTE CARRIER FAMILY 17"/>
    <property type="match status" value="1"/>
</dbReference>
<dbReference type="RefSeq" id="XP_008570094.1">
    <property type="nucleotide sequence ID" value="XM_008571872.1"/>
</dbReference>
<dbReference type="PANTHER" id="PTHR11662:SF134">
    <property type="entry name" value="SODIUM-DEPENDENT PHOSPHATE TRANSPORT PROTEIN 4"/>
    <property type="match status" value="1"/>
</dbReference>
<dbReference type="Pfam" id="PF07690">
    <property type="entry name" value="MFS_1"/>
    <property type="match status" value="1"/>
</dbReference>
<evidence type="ECO:0000256" key="4">
    <source>
        <dbReference type="ARBA" id="ARBA00023136"/>
    </source>
</evidence>
<reference evidence="9" key="1">
    <citation type="submission" date="2025-08" db="UniProtKB">
        <authorList>
            <consortium name="RefSeq"/>
        </authorList>
    </citation>
    <scope>IDENTIFICATION</scope>
</reference>
<feature type="transmembrane region" description="Helical" evidence="6">
    <location>
        <begin position="209"/>
        <end position="230"/>
    </location>
</feature>
<feature type="transmembrane region" description="Helical" evidence="6">
    <location>
        <begin position="325"/>
        <end position="348"/>
    </location>
</feature>
<dbReference type="InterPro" id="IPR011701">
    <property type="entry name" value="MFS"/>
</dbReference>
<keyword evidence="8" id="KW-1185">Reference proteome</keyword>
<feature type="domain" description="Major facilitator superfamily (MFS) profile" evidence="7">
    <location>
        <begin position="152"/>
        <end position="580"/>
    </location>
</feature>
<dbReference type="SUPFAM" id="SSF103473">
    <property type="entry name" value="MFS general substrate transporter"/>
    <property type="match status" value="1"/>
</dbReference>
<feature type="compositionally biased region" description="Pro residues" evidence="5">
    <location>
        <begin position="76"/>
        <end position="87"/>
    </location>
</feature>
<feature type="region of interest" description="Disordered" evidence="5">
    <location>
        <begin position="46"/>
        <end position="92"/>
    </location>
</feature>
<dbReference type="Gene3D" id="1.20.1250.20">
    <property type="entry name" value="MFS general substrate transporter like domains"/>
    <property type="match status" value="2"/>
</dbReference>
<feature type="transmembrane region" description="Helical" evidence="6">
    <location>
        <begin position="489"/>
        <end position="510"/>
    </location>
</feature>
<evidence type="ECO:0000256" key="3">
    <source>
        <dbReference type="ARBA" id="ARBA00022989"/>
    </source>
</evidence>
<feature type="transmembrane region" description="Helical" evidence="6">
    <location>
        <begin position="237"/>
        <end position="256"/>
    </location>
</feature>
<dbReference type="InterPro" id="IPR050382">
    <property type="entry name" value="MFS_Na/Anion_cotransporter"/>
</dbReference>
<dbReference type="InterPro" id="IPR036259">
    <property type="entry name" value="MFS_trans_sf"/>
</dbReference>
<dbReference type="CDD" id="cd17318">
    <property type="entry name" value="MFS_SLC17"/>
    <property type="match status" value="1"/>
</dbReference>
<feature type="compositionally biased region" description="Low complexity" evidence="5">
    <location>
        <begin position="64"/>
        <end position="75"/>
    </location>
</feature>
<keyword evidence="4 6" id="KW-0472">Membrane</keyword>
<evidence type="ECO:0000256" key="5">
    <source>
        <dbReference type="SAM" id="MobiDB-lite"/>
    </source>
</evidence>
<evidence type="ECO:0000256" key="1">
    <source>
        <dbReference type="ARBA" id="ARBA00004141"/>
    </source>
</evidence>
<evidence type="ECO:0000259" key="7">
    <source>
        <dbReference type="PROSITE" id="PS50850"/>
    </source>
</evidence>
<evidence type="ECO:0000313" key="9">
    <source>
        <dbReference type="RefSeq" id="XP_008570094.1"/>
    </source>
</evidence>
<dbReference type="Proteomes" id="UP000694923">
    <property type="component" value="Unplaced"/>
</dbReference>
<name>A0ABM0QP03_GALVR</name>
<sequence length="592" mass="63510">MDQVGVLTSGALKNAIAKGIDDAHGRDGVPASTSYKVTKGAAWQMSGHGKQGCKAPAKPKTRSSRAGCSSSCAPPCASPAPRAPPAPQGQLRRAGLGGAPVYLAAKLEYLTPEVPRHLQLAISTSFPSLCSIRYGLAFVVHLSNFTLVTQNVIMSITMVVMVNSTDNQSQLNGSTDELPVDSLGGPNKAPKSLPAGAPVYDWSPQIQGIIFSSINYGILLTLTPSGYLAGRIGSKRVVGVALFGSSLFVLCTPLAANFGLTLFIATRILQGLSQGSGLGGQFALWERWGPPHERSRLYSIALSGMLLGTFTGILLGGLISQVLGWPFVFYTFGGIGCVCCVLWFVLVYDDPASHPWISISEKEYIISSLDQQVYSSKQPLPIKAILRSLPVWSISFGCFSHQWLVNVMIIYTPTYISSMYNVNIRDNGLLSALPFIVSWGVGILGGYLADYLLTKNFRLITVRKIATVLGILPPSAFIVALPYLNSSYITVTLLTVACGLATLCQSGIYVNSLDIAPRYSSFLMGASRGLAHTSSILVPTASGFLLSQDPVSGWRNVFFLLFAINLSGLIFYLIFGEADVQDWAKERKLTRL</sequence>
<dbReference type="GeneID" id="103589833"/>
<gene>
    <name evidence="9" type="primary">SLC17A3</name>
</gene>